<dbReference type="EMBL" id="BAAAZU010000006">
    <property type="protein sequence ID" value="GAA3921412.1"/>
    <property type="molecule type" value="Genomic_DNA"/>
</dbReference>
<dbReference type="RefSeq" id="WP_344759246.1">
    <property type="nucleotide sequence ID" value="NZ_BAAAZU010000006.1"/>
</dbReference>
<gene>
    <name evidence="2" type="ORF">GCM10022229_13900</name>
</gene>
<keyword evidence="1" id="KW-0732">Signal</keyword>
<accession>A0ABP7MEV7</accession>
<evidence type="ECO:0000313" key="2">
    <source>
        <dbReference type="EMBL" id="GAA3921412.1"/>
    </source>
</evidence>
<proteinExistence type="predicted"/>
<organism evidence="2 3">
    <name type="scientific">Luteimonas lutimaris</name>
    <dbReference type="NCBI Taxonomy" id="698645"/>
    <lineage>
        <taxon>Bacteria</taxon>
        <taxon>Pseudomonadati</taxon>
        <taxon>Pseudomonadota</taxon>
        <taxon>Gammaproteobacteria</taxon>
        <taxon>Lysobacterales</taxon>
        <taxon>Lysobacteraceae</taxon>
        <taxon>Luteimonas</taxon>
    </lineage>
</organism>
<comment type="caution">
    <text evidence="2">The sequence shown here is derived from an EMBL/GenBank/DDBJ whole genome shotgun (WGS) entry which is preliminary data.</text>
</comment>
<dbReference type="Proteomes" id="UP001501727">
    <property type="component" value="Unassembled WGS sequence"/>
</dbReference>
<keyword evidence="3" id="KW-1185">Reference proteome</keyword>
<dbReference type="PROSITE" id="PS51257">
    <property type="entry name" value="PROKAR_LIPOPROTEIN"/>
    <property type="match status" value="1"/>
</dbReference>
<feature type="signal peptide" evidence="1">
    <location>
        <begin position="1"/>
        <end position="21"/>
    </location>
</feature>
<name>A0ABP7MEV7_9GAMM</name>
<sequence length="79" mass="8317">MNASLRIFILALCAFGLAACAGTQDRTAYAPPGQVGSAPVNTGYVSNVERMARAQGIKVTWVNMPVKRSAQADTSTDDL</sequence>
<feature type="chain" id="PRO_5046104771" evidence="1">
    <location>
        <begin position="22"/>
        <end position="79"/>
    </location>
</feature>
<reference evidence="3" key="1">
    <citation type="journal article" date="2019" name="Int. J. Syst. Evol. Microbiol.">
        <title>The Global Catalogue of Microorganisms (GCM) 10K type strain sequencing project: providing services to taxonomists for standard genome sequencing and annotation.</title>
        <authorList>
            <consortium name="The Broad Institute Genomics Platform"/>
            <consortium name="The Broad Institute Genome Sequencing Center for Infectious Disease"/>
            <person name="Wu L."/>
            <person name="Ma J."/>
        </authorList>
    </citation>
    <scope>NUCLEOTIDE SEQUENCE [LARGE SCALE GENOMIC DNA]</scope>
    <source>
        <strain evidence="3">JCM 16916</strain>
    </source>
</reference>
<protein>
    <submittedName>
        <fullName evidence="2">Uncharacterized protein</fullName>
    </submittedName>
</protein>
<evidence type="ECO:0000256" key="1">
    <source>
        <dbReference type="SAM" id="SignalP"/>
    </source>
</evidence>
<evidence type="ECO:0000313" key="3">
    <source>
        <dbReference type="Proteomes" id="UP001501727"/>
    </source>
</evidence>